<organism evidence="2 3">
    <name type="scientific">Babesia caballi</name>
    <dbReference type="NCBI Taxonomy" id="5871"/>
    <lineage>
        <taxon>Eukaryota</taxon>
        <taxon>Sar</taxon>
        <taxon>Alveolata</taxon>
        <taxon>Apicomplexa</taxon>
        <taxon>Aconoidasida</taxon>
        <taxon>Piroplasmida</taxon>
        <taxon>Babesiidae</taxon>
        <taxon>Babesia</taxon>
    </lineage>
</organism>
<keyword evidence="2" id="KW-0966">Cell projection</keyword>
<dbReference type="GeneID" id="94196262"/>
<sequence>MITIHQSPRNTQKPRLVTKGSIALQQCKSAATTASIETREGNCCVHERFDAACQRNSLDQVRSRCRGLTTPQVAYTTCRTLSLESTQPTPRSALKHVLRHNTFRNWAKSYHGSVRNSVGHELANVCYTKHRSEMTLKALACAVRSRRIQQAKLEADAFALDVVLRRWCAMAARAATERHNRASASIFYQTSLASRTLRAFKVCLQLQRSCKRAAHRLVELMEKCLVETVLAPLRQHARRQRSLDACAADIAHDRNVNTLKVAFDALHHVYRCRVASETLEPQCRRFLLQQAWKRIRSRHLEFVEKEARLEQGILREKASTAFDCWHTATKTKQASQYYAFMLKYKTFNAFRNNAEGRAGESTPSATSDPPESGLPMMDPHQGRITAALCHKRGVITAAGLVAKCLHIGYKRASLRALMDNAKRVARELLRQQSATDVHNKQLMKRALMAWGQYRESRRKKQSLYTSADLNYKCYLISHFFDALRESYLGKLQEFNAALRQFKSRQETLRKRLYLRAFAYAVERSRTLRVAQKSLEDLHESQSRLSVLQRLDAISANALVRKLNCVSRIAGLNLHLSHSDGPGLLSAFRDMSFHDRDEERGLFNALRDKALSPNVLMLLTLPLRSECVVFLHYLSGLKTHALGLMKTLGMRFNDAVVRVCQSLTAAEMAKLHSDYAYQLYTVRLEGLPSISAAHEPAGKLPPAASRELVSFQTEGEASFQTLTNRSDGLQLYIGNHPADDVSEAQGAARDGASHAVRVSDLSDIPDWAVALLQRLTLVKLLGISDSNKTLLSARCTAFDLSCSGLPLWRLVFTMLVKTRCVSLFRAWRNRTAEKRTRGAKLSEVQTSLAGLFSMSLRVECFAGWLRLARSSRERRLADLRERCDTFVAYLSLLAYRSVGVVFMRLRLKQVLATTTGADRRRHMRALLKAVATSCRECDASAEIAAFRMYTVVRKQFNEWRMHTHWHLEVTSQASAFYRTLFLRKGWDTLEGAFRERSENRRQLESSAREHLREWRLSHCFVAWNKTVRCRRALPSLILSKRTATLRCFRYWREYAHNAGVLSDCGVAIARNSNGALLRVTFEGMMGHVSKCRAVAALRSRFESERSRRLSTLAFTTWRDYAERRVSLSAAHSDIQQQRDRLEQNHLLSTMYGFTFLKRNSKRRVKDRMFVLMRISVAASKVSKTIERHWELSEERACREFFALQRVMAKAAPAYGRIIASGGELYAALRALATLDEARVATGLEALQRHVRYNQRIREVQQLHSARLVARLFGCWRRCAAYSARVAVPADTSREQLARPDPRVALNKAESVESLPPRDEVLTGDAMDRYCLLLTCFKHWRNMTVVLPGCDAGAMVEAFATQNRLLDGIYLLKVNALSVLWRRTCKTRLQILVDSANDRLKLSIFHEWRALARQNAASPHVAGQLVV</sequence>
<keyword evidence="3" id="KW-1185">Reference proteome</keyword>
<dbReference type="EMBL" id="BPLF01000003">
    <property type="protein sequence ID" value="GIX64781.1"/>
    <property type="molecule type" value="Genomic_DNA"/>
</dbReference>
<accession>A0AAV4M070</accession>
<name>A0AAV4M070_BABCB</name>
<proteinExistence type="predicted"/>
<keyword evidence="2" id="KW-0969">Cilium</keyword>
<evidence type="ECO:0000313" key="3">
    <source>
        <dbReference type="Proteomes" id="UP001497744"/>
    </source>
</evidence>
<gene>
    <name evidence="2" type="ORF">BcabD6B2_42160</name>
</gene>
<keyword evidence="2" id="KW-0282">Flagellum</keyword>
<reference evidence="2 3" key="1">
    <citation type="submission" date="2021-06" db="EMBL/GenBank/DDBJ databases">
        <title>Genome sequence of Babesia caballi.</title>
        <authorList>
            <person name="Yamagishi J."/>
            <person name="Kidaka T."/>
            <person name="Ochi A."/>
        </authorList>
    </citation>
    <scope>NUCLEOTIDE SEQUENCE [LARGE SCALE GENOMIC DNA]</scope>
    <source>
        <strain evidence="2">USDA-D6B2</strain>
    </source>
</reference>
<dbReference type="RefSeq" id="XP_067716850.1">
    <property type="nucleotide sequence ID" value="XM_067860749.1"/>
</dbReference>
<dbReference type="Proteomes" id="UP001497744">
    <property type="component" value="Unassembled WGS sequence"/>
</dbReference>
<evidence type="ECO:0000313" key="2">
    <source>
        <dbReference type="EMBL" id="GIX64781.1"/>
    </source>
</evidence>
<protein>
    <submittedName>
        <fullName evidence="2">Flagellar hook protein FlgE</fullName>
    </submittedName>
</protein>
<comment type="caution">
    <text evidence="2">The sequence shown here is derived from an EMBL/GenBank/DDBJ whole genome shotgun (WGS) entry which is preliminary data.</text>
</comment>
<feature type="region of interest" description="Disordered" evidence="1">
    <location>
        <begin position="355"/>
        <end position="379"/>
    </location>
</feature>
<evidence type="ECO:0000256" key="1">
    <source>
        <dbReference type="SAM" id="MobiDB-lite"/>
    </source>
</evidence>